<gene>
    <name evidence="3" type="ORF">GV832_03610</name>
</gene>
<sequence length="647" mass="70896">MTFRCFARLVLVVVCVLGSVARAEGVLRGEAPDWAVFLPLPEKVTRQPGDQGGVHNVMVDVQVVLEGGEEVYFQRFVRAAVTRAGVEGAASFQLDFDPGSETVTLVALRRWRGGQALDLADRVRPEVIRRETGLEVGILDGSLTAVYQVPDVKVGDLVEFAWVTRRRPYIADLPLAFSMPLQTDLPMDLVHFGFHWPAGRALHADPVPDLAGLTATEGPGWQGARLLEWTLRGDQGVELEEMTAMEADPYATVRLSEAADWGPVVAALAPHYRADYPLPPDWQARLTEIAKAHPAPEDQALAVLRLVQDDIRYVSLSMGAGGYLARKPAEVVETGYGDCKDKALLTRQSLAFLGIASDVALTDLDEGRGLPLQPRALWVFDHAILRISLGGKTWWVDPTQSLQGGSLATQAVPEVAFALPLTGPGQKVLEPVPYDPKTQAWVEVDESFEVNDLGMFLVVQTRYGGRKGDDERASLATASEEDAQTELLSWYLDTFDGMEPVGKLLVTDDREAGVVTKLAMARMTAAAVEASGVLSDMRFETGELFGDLTLPLPAPRRWALGLGGPLSLRQTTRVAVQDQTLNPPEGFSLYSRAFDYSFSSYQDHGDLVLDWSYLRHPGPIPADQVEALAPQIRKLRDSTTYSWDLRE</sequence>
<dbReference type="InterPro" id="IPR038765">
    <property type="entry name" value="Papain-like_cys_pep_sf"/>
</dbReference>
<dbReference type="EMBL" id="JAABNR010000002">
    <property type="protein sequence ID" value="NBZ86656.1"/>
    <property type="molecule type" value="Genomic_DNA"/>
</dbReference>
<protein>
    <submittedName>
        <fullName evidence="3">DUF3857 domain-containing protein</fullName>
    </submittedName>
</protein>
<dbReference type="Gene3D" id="3.10.620.30">
    <property type="match status" value="1"/>
</dbReference>
<keyword evidence="1" id="KW-0732">Signal</keyword>
<dbReference type="InterPro" id="IPR024618">
    <property type="entry name" value="DUF3857"/>
</dbReference>
<dbReference type="SUPFAM" id="SSF54001">
    <property type="entry name" value="Cysteine proteinases"/>
    <property type="match status" value="1"/>
</dbReference>
<reference evidence="3" key="1">
    <citation type="submission" date="2020-01" db="EMBL/GenBank/DDBJ databases">
        <authorList>
            <person name="Chen W.-M."/>
        </authorList>
    </citation>
    <scope>NUCLEOTIDE SEQUENCE</scope>
    <source>
        <strain evidence="3">CYK-10</strain>
    </source>
</reference>
<evidence type="ECO:0000256" key="1">
    <source>
        <dbReference type="SAM" id="SignalP"/>
    </source>
</evidence>
<feature type="domain" description="DUF3857" evidence="2">
    <location>
        <begin position="68"/>
        <end position="211"/>
    </location>
</feature>
<proteinExistence type="predicted"/>
<name>A0AAE4Y6B6_9RHOB</name>
<evidence type="ECO:0000313" key="3">
    <source>
        <dbReference type="EMBL" id="NBZ86656.1"/>
    </source>
</evidence>
<feature type="chain" id="PRO_5042224261" evidence="1">
    <location>
        <begin position="24"/>
        <end position="647"/>
    </location>
</feature>
<evidence type="ECO:0000313" key="4">
    <source>
        <dbReference type="Proteomes" id="UP001193501"/>
    </source>
</evidence>
<dbReference type="Pfam" id="PF12969">
    <property type="entry name" value="DUF3857"/>
    <property type="match status" value="1"/>
</dbReference>
<keyword evidence="4" id="KW-1185">Reference proteome</keyword>
<comment type="caution">
    <text evidence="3">The sequence shown here is derived from an EMBL/GenBank/DDBJ whole genome shotgun (WGS) entry which is preliminary data.</text>
</comment>
<dbReference type="Proteomes" id="UP001193501">
    <property type="component" value="Unassembled WGS sequence"/>
</dbReference>
<organism evidence="3 4">
    <name type="scientific">Stagnihabitans tardus</name>
    <dbReference type="NCBI Taxonomy" id="2699202"/>
    <lineage>
        <taxon>Bacteria</taxon>
        <taxon>Pseudomonadati</taxon>
        <taxon>Pseudomonadota</taxon>
        <taxon>Alphaproteobacteria</taxon>
        <taxon>Rhodobacterales</taxon>
        <taxon>Paracoccaceae</taxon>
        <taxon>Stagnihabitans</taxon>
    </lineage>
</organism>
<dbReference type="AlphaFoldDB" id="A0AAE4Y6B6"/>
<accession>A0AAE4Y6B6</accession>
<dbReference type="Gene3D" id="2.60.40.3140">
    <property type="match status" value="1"/>
</dbReference>
<evidence type="ECO:0000259" key="2">
    <source>
        <dbReference type="Pfam" id="PF12969"/>
    </source>
</evidence>
<feature type="signal peptide" evidence="1">
    <location>
        <begin position="1"/>
        <end position="23"/>
    </location>
</feature>
<dbReference type="RefSeq" id="WP_168773452.1">
    <property type="nucleotide sequence ID" value="NZ_JAABNR010000002.1"/>
</dbReference>